<sequence>MKMSQISLRIDQDLKENAYDKIKNFGTTPSDLIRDIFKYIVQENKLPIRKKIISAEDAELLSIVKSRLKEPAKLKKVTFDELLQ</sequence>
<dbReference type="InterPro" id="IPR007337">
    <property type="entry name" value="RelB/DinJ"/>
</dbReference>
<dbReference type="NCBIfam" id="TIGR02384">
    <property type="entry name" value="RelB_DinJ"/>
    <property type="match status" value="1"/>
</dbReference>
<geneLocation type="plasmid" evidence="3 4">
    <name>pZMOB04</name>
</geneLocation>
<protein>
    <submittedName>
        <fullName evidence="3">Addiction module antitoxin, RelB/DinJ family</fullName>
    </submittedName>
</protein>
<evidence type="ECO:0000313" key="3">
    <source>
        <dbReference type="EMBL" id="AEH63641.1"/>
    </source>
</evidence>
<organism evidence="3 4">
    <name type="scientific">Zymomonas mobilis subsp. mobilis (strain ATCC 10988 / DSM 424 / LMG 404 / NCIMB 8938 / NRRL B-806 / ZM1)</name>
    <dbReference type="NCBI Taxonomy" id="555217"/>
    <lineage>
        <taxon>Bacteria</taxon>
        <taxon>Pseudomonadati</taxon>
        <taxon>Pseudomonadota</taxon>
        <taxon>Alphaproteobacteria</taxon>
        <taxon>Sphingomonadales</taxon>
        <taxon>Zymomonadaceae</taxon>
        <taxon>Zymomonas</taxon>
    </lineage>
</organism>
<evidence type="ECO:0000313" key="4">
    <source>
        <dbReference type="Proteomes" id="UP000001494"/>
    </source>
</evidence>
<dbReference type="GO" id="GO:0006355">
    <property type="term" value="P:regulation of DNA-templated transcription"/>
    <property type="evidence" value="ECO:0007669"/>
    <property type="project" value="InterPro"/>
</dbReference>
<evidence type="ECO:0000256" key="1">
    <source>
        <dbReference type="ARBA" id="ARBA00010562"/>
    </source>
</evidence>
<dbReference type="AlphaFoldDB" id="A0A0H3G0V2"/>
<dbReference type="KEGG" id="zmm:Zmob_1852"/>
<dbReference type="GO" id="GO:0006351">
    <property type="term" value="P:DNA-templated transcription"/>
    <property type="evidence" value="ECO:0007669"/>
    <property type="project" value="TreeGrafter"/>
</dbReference>
<gene>
    <name evidence="3" type="ordered locus">Zmob_1852</name>
</gene>
<accession>A0A0H3G0V2</accession>
<dbReference type="Proteomes" id="UP000001494">
    <property type="component" value="Plasmid pZMOB04"/>
</dbReference>
<dbReference type="HOGENOM" id="CLU_169573_0_0_5"/>
<keyword evidence="3" id="KW-0614">Plasmid</keyword>
<name>A0A0H3G0V2_ZYMMA</name>
<keyword evidence="2" id="KW-1277">Toxin-antitoxin system</keyword>
<dbReference type="RefSeq" id="WP_014466472.1">
    <property type="nucleotide sequence ID" value="NC_017184.1"/>
</dbReference>
<comment type="similarity">
    <text evidence="1">Belongs to the RelB/DinJ antitoxin family.</text>
</comment>
<dbReference type="InterPro" id="IPR013321">
    <property type="entry name" value="Arc_rbn_hlx_hlx"/>
</dbReference>
<dbReference type="Gene3D" id="1.10.1220.10">
    <property type="entry name" value="Met repressor-like"/>
    <property type="match status" value="1"/>
</dbReference>
<evidence type="ECO:0000256" key="2">
    <source>
        <dbReference type="ARBA" id="ARBA00022649"/>
    </source>
</evidence>
<dbReference type="PANTHER" id="PTHR38781">
    <property type="entry name" value="ANTITOXIN DINJ-RELATED"/>
    <property type="match status" value="1"/>
</dbReference>
<dbReference type="Pfam" id="PF04221">
    <property type="entry name" value="RelB"/>
    <property type="match status" value="1"/>
</dbReference>
<dbReference type="PANTHER" id="PTHR38781:SF1">
    <property type="entry name" value="ANTITOXIN DINJ-RELATED"/>
    <property type="match status" value="1"/>
</dbReference>
<dbReference type="EMBL" id="CP002854">
    <property type="protein sequence ID" value="AEH63641.1"/>
    <property type="molecule type" value="Genomic_DNA"/>
</dbReference>
<proteinExistence type="inferred from homology"/>
<reference evidence="3 4" key="1">
    <citation type="journal article" date="2011" name="J. Bacteriol.">
        <title>Genome sequence of the ethanol-producing Zymomonas mobilis subsp. mobilis lectotype strain ATCC 10988.</title>
        <authorList>
            <person name="Pappas K.M."/>
            <person name="Kouvelis V.N."/>
            <person name="Saunders E."/>
            <person name="Brettin T.S."/>
            <person name="Bruce D."/>
            <person name="Detter C."/>
            <person name="Balakireva M."/>
            <person name="Han C.S."/>
            <person name="Savvakis G."/>
            <person name="Kyrpides N.C."/>
            <person name="Typas M.A."/>
        </authorList>
    </citation>
    <scope>NUCLEOTIDE SEQUENCE [LARGE SCALE GENOMIC DNA]</scope>
    <source>
        <strain evidence="4">ATCC 10988 / DSM 424 / CCUG 17860 / LMG 404 / NCIMB 8938 / NRRL B-806 / ZM1</strain>
        <plasmid evidence="3">pZMOB04</plasmid>
    </source>
</reference>